<keyword evidence="1" id="KW-0479">Metal-binding</keyword>
<feature type="compositionally biased region" description="Polar residues" evidence="2">
    <location>
        <begin position="25"/>
        <end position="34"/>
    </location>
</feature>
<protein>
    <recommendedName>
        <fullName evidence="3">SWIM-type domain-containing protein</fullName>
    </recommendedName>
</protein>
<keyword evidence="1" id="KW-0863">Zinc-finger</keyword>
<keyword evidence="5" id="KW-1185">Reference proteome</keyword>
<dbReference type="InterPro" id="IPR040648">
    <property type="entry name" value="HMGXB3_CxC4"/>
</dbReference>
<feature type="domain" description="SWIM-type" evidence="3">
    <location>
        <begin position="160"/>
        <end position="198"/>
    </location>
</feature>
<gene>
    <name evidence="4" type="ORF">QCA50_011680</name>
</gene>
<feature type="region of interest" description="Disordered" evidence="2">
    <location>
        <begin position="1"/>
        <end position="37"/>
    </location>
</feature>
<dbReference type="PANTHER" id="PTHR34305">
    <property type="entry name" value="EXPRESSED PROTEIN"/>
    <property type="match status" value="1"/>
</dbReference>
<organism evidence="4 5">
    <name type="scientific">Cerrena zonata</name>
    <dbReference type="NCBI Taxonomy" id="2478898"/>
    <lineage>
        <taxon>Eukaryota</taxon>
        <taxon>Fungi</taxon>
        <taxon>Dikarya</taxon>
        <taxon>Basidiomycota</taxon>
        <taxon>Agaricomycotina</taxon>
        <taxon>Agaricomycetes</taxon>
        <taxon>Polyporales</taxon>
        <taxon>Cerrenaceae</taxon>
        <taxon>Cerrena</taxon>
    </lineage>
</organism>
<comment type="caution">
    <text evidence="4">The sequence shown here is derived from an EMBL/GenBank/DDBJ whole genome shotgun (WGS) entry which is preliminary data.</text>
</comment>
<dbReference type="InterPro" id="IPR040521">
    <property type="entry name" value="KDZ"/>
</dbReference>
<reference evidence="4 5" key="1">
    <citation type="submission" date="2022-09" db="EMBL/GenBank/DDBJ databases">
        <authorList>
            <person name="Palmer J.M."/>
        </authorList>
    </citation>
    <scope>NUCLEOTIDE SEQUENCE [LARGE SCALE GENOMIC DNA]</scope>
    <source>
        <strain evidence="4 5">DSM 7382</strain>
    </source>
</reference>
<dbReference type="EMBL" id="JASBNA010000021">
    <property type="protein sequence ID" value="KAK7685317.1"/>
    <property type="molecule type" value="Genomic_DNA"/>
</dbReference>
<keyword evidence="1" id="KW-0862">Zinc</keyword>
<evidence type="ECO:0000313" key="5">
    <source>
        <dbReference type="Proteomes" id="UP001385951"/>
    </source>
</evidence>
<sequence length="900" mass="100780">MIPLMSSKSKSRSGSRLIVYGGGSNESDSNTASHSGRYKSRIVSHTIQSSKPNRVQRPVAEPIQRAVSYNGLNAIELGAPPLERRGVSLGGTVSFVNLPADTIPAIHTPGSCSTSTLSNEQRLYWDVLQSTSSVFRVDEYQYVFQDWDQKAEALRIGVYYHLTRSPKSENDYDIACTCSSFKRDRTCLHAVLLQIKVHDIQRDYPILTPAVPTPPAVLLQTTPFDDRYIFSCTSSEGRHESGKRIIVSLRFDGRWHCRSDGYNPSCKHKPHAVAFATAAGFVAADGNTLPIDGDENHDEHALLAKANGSGTHQPVSHQHIPPPRWCSLPNETSALPPISAQNHFDLGLAGRCCCGLNLTDITGSERVDKVNAVLFGLTSSRTVTIDTIRCPACKHARRLIGPDLSECGLFNWNNTMIFSHQLLNAYINMYTASETPFSAFCLNVRRWYQDSGTNTSFCSDETFVRVWFAYVRLLDIDSKMTCPKCGPNPDVIIVDGVSLSTHVSKLTKHIQPPTFVDATSEEIESITSQKAKQLSAITQKDIRTYILKILDTSKPTVTTDTLSELTIKQSLHARYPEIAAIVEYTLQKPRSSPEYKVYATLLKQIAAPDIILQLVPYDAIHLLCAVERGESPVWLQRYCPALGAVLNLHRQLMQPIPLVTCRVAGWLAKCANEVYTRLAQHEPGPCQDVLTQGNWQETGTVYGSRAVRRRRKYIKLRNDSPQQYPGPEQGEENPDAGDCNKFYKTYSKHNLTGGIFVVWCTHSICLGFHSIPHAEGRNDVFSAIYTRFPSAPKVVIYDFACQLAPYCFVREASYFRHTRFLIDEMHAHDHTRCGQACFASNVMRFDNDVRMANTSAAECGNKGMKRIRKSVSFMIYEHAVIYTKTFLDVWNRNIMQRLQS</sequence>
<dbReference type="Pfam" id="PF18758">
    <property type="entry name" value="KDZ"/>
    <property type="match status" value="1"/>
</dbReference>
<dbReference type="Pfam" id="PF18717">
    <property type="entry name" value="CxC4"/>
    <property type="match status" value="1"/>
</dbReference>
<evidence type="ECO:0000256" key="2">
    <source>
        <dbReference type="SAM" id="MobiDB-lite"/>
    </source>
</evidence>
<name>A0AAW0G6L4_9APHY</name>
<dbReference type="InterPro" id="IPR007527">
    <property type="entry name" value="Znf_SWIM"/>
</dbReference>
<accession>A0AAW0G6L4</accession>
<dbReference type="PANTHER" id="PTHR34305:SF1">
    <property type="entry name" value="SWIM-TYPE DOMAIN-CONTAINING PROTEIN"/>
    <property type="match status" value="1"/>
</dbReference>
<dbReference type="GO" id="GO:0008270">
    <property type="term" value="F:zinc ion binding"/>
    <property type="evidence" value="ECO:0007669"/>
    <property type="project" value="UniProtKB-KW"/>
</dbReference>
<feature type="compositionally biased region" description="Low complexity" evidence="2">
    <location>
        <begin position="1"/>
        <end position="16"/>
    </location>
</feature>
<dbReference type="Proteomes" id="UP001385951">
    <property type="component" value="Unassembled WGS sequence"/>
</dbReference>
<dbReference type="PROSITE" id="PS50966">
    <property type="entry name" value="ZF_SWIM"/>
    <property type="match status" value="1"/>
</dbReference>
<evidence type="ECO:0000256" key="1">
    <source>
        <dbReference type="PROSITE-ProRule" id="PRU00325"/>
    </source>
</evidence>
<dbReference type="AlphaFoldDB" id="A0AAW0G6L4"/>
<evidence type="ECO:0000259" key="3">
    <source>
        <dbReference type="PROSITE" id="PS50966"/>
    </source>
</evidence>
<proteinExistence type="predicted"/>
<evidence type="ECO:0000313" key="4">
    <source>
        <dbReference type="EMBL" id="KAK7685317.1"/>
    </source>
</evidence>